<evidence type="ECO:0000313" key="1">
    <source>
        <dbReference type="EMBL" id="TDE12108.1"/>
    </source>
</evidence>
<dbReference type="OrthoDB" id="960890at2"/>
<accession>A0A4V6PFQ1</accession>
<comment type="caution">
    <text evidence="1">The sequence shown here is derived from an EMBL/GenBank/DDBJ whole genome shotgun (WGS) entry which is preliminary data.</text>
</comment>
<dbReference type="AlphaFoldDB" id="A0A4V6PFQ1"/>
<reference evidence="1 2" key="1">
    <citation type="submission" date="2019-03" db="EMBL/GenBank/DDBJ databases">
        <title>Dyadobacter AR-3-6 sp. nov., isolated from arctic soil.</title>
        <authorList>
            <person name="Chaudhary D.K."/>
        </authorList>
    </citation>
    <scope>NUCLEOTIDE SEQUENCE [LARGE SCALE GENOMIC DNA]</scope>
    <source>
        <strain evidence="1 2">AR-3-6</strain>
    </source>
</reference>
<gene>
    <name evidence="1" type="ORF">E0F88_23985</name>
</gene>
<dbReference type="Proteomes" id="UP000294850">
    <property type="component" value="Unassembled WGS sequence"/>
</dbReference>
<proteinExistence type="predicted"/>
<name>A0A4V6PFQ1_9BACT</name>
<organism evidence="1 2">
    <name type="scientific">Dyadobacter psychrotolerans</name>
    <dbReference type="NCBI Taxonomy" id="2541721"/>
    <lineage>
        <taxon>Bacteria</taxon>
        <taxon>Pseudomonadati</taxon>
        <taxon>Bacteroidota</taxon>
        <taxon>Cytophagia</taxon>
        <taxon>Cytophagales</taxon>
        <taxon>Spirosomataceae</taxon>
        <taxon>Dyadobacter</taxon>
    </lineage>
</organism>
<dbReference type="EMBL" id="SMFL01000010">
    <property type="protein sequence ID" value="TDE12108.1"/>
    <property type="molecule type" value="Genomic_DNA"/>
</dbReference>
<evidence type="ECO:0000313" key="2">
    <source>
        <dbReference type="Proteomes" id="UP000294850"/>
    </source>
</evidence>
<keyword evidence="2" id="KW-1185">Reference proteome</keyword>
<sequence length="140" mass="16273">MTQIQKYFRNSFRSLLSSNSRKKSSQRFKSKSSDQDVSENRFSVLYLLNGHYNHVGCSSQEEAQSVQSTMMTDENRIPIGIYDAKGDTFEWEMIGEYFHSQDSASEQKERLEEVLTMARTLRRRDSSWEPGVLQRPGLFA</sequence>
<protein>
    <submittedName>
        <fullName evidence="1">Uncharacterized protein</fullName>
    </submittedName>
</protein>
<dbReference type="RefSeq" id="WP_131960818.1">
    <property type="nucleotide sequence ID" value="NZ_SMFL01000010.1"/>
</dbReference>